<proteinExistence type="inferred from homology"/>
<dbReference type="GO" id="GO:0005737">
    <property type="term" value="C:cytoplasm"/>
    <property type="evidence" value="ECO:0007669"/>
    <property type="project" value="TreeGrafter"/>
</dbReference>
<feature type="coiled-coil region" evidence="4">
    <location>
        <begin position="21"/>
        <end position="48"/>
    </location>
</feature>
<comment type="caution">
    <text evidence="8">The sequence shown here is derived from an EMBL/GenBank/DDBJ whole genome shotgun (WGS) entry which is preliminary data.</text>
</comment>
<dbReference type="GO" id="GO:0005634">
    <property type="term" value="C:nucleus"/>
    <property type="evidence" value="ECO:0007669"/>
    <property type="project" value="TreeGrafter"/>
</dbReference>
<dbReference type="InterPro" id="IPR040815">
    <property type="entry name" value="Nas2_N"/>
</dbReference>
<dbReference type="Gene3D" id="6.10.140.1710">
    <property type="match status" value="1"/>
</dbReference>
<comment type="similarity">
    <text evidence="1">Belongs to the proteasome subunit p27 family.</text>
</comment>
<evidence type="ECO:0000313" key="8">
    <source>
        <dbReference type="EMBL" id="KXX74959.1"/>
    </source>
</evidence>
<evidence type="ECO:0000259" key="7">
    <source>
        <dbReference type="Pfam" id="PF18265"/>
    </source>
</evidence>
<dbReference type="InterPro" id="IPR036034">
    <property type="entry name" value="PDZ_sf"/>
</dbReference>
<sequence length="229" mass="24852">MSNLHAPTIPSGPTTTPVANGNAAQLSIAELQRKKDNIEAELKALGGVLDSHGVDMNTSLLTRDGFPRADIDVAQIRTTRARIIYLRNDWKDLMAVIEKRLHEHFASVEDDDNEAAGPVNAATSMLRDAVPETLEQPFAKVNTVVENSPAATAGLKAGDLIRNFGYVNHENHDGLKKVAECVQGNEGQTILVKVSRSTGPSRPQELRLTLTPRRDWGGRGLLGCHILPL</sequence>
<feature type="domain" description="PDZ" evidence="6">
    <location>
        <begin position="141"/>
        <end position="196"/>
    </location>
</feature>
<evidence type="ECO:0000256" key="4">
    <source>
        <dbReference type="SAM" id="Coils"/>
    </source>
</evidence>
<accession>A0A175VUV5</accession>
<keyword evidence="4" id="KW-0175">Coiled coil</keyword>
<dbReference type="Pfam" id="PF18265">
    <property type="entry name" value="Nas2_N"/>
    <property type="match status" value="1"/>
</dbReference>
<evidence type="ECO:0000313" key="9">
    <source>
        <dbReference type="Proteomes" id="UP000078237"/>
    </source>
</evidence>
<organism evidence="8 9">
    <name type="scientific">Madurella mycetomatis</name>
    <dbReference type="NCBI Taxonomy" id="100816"/>
    <lineage>
        <taxon>Eukaryota</taxon>
        <taxon>Fungi</taxon>
        <taxon>Dikarya</taxon>
        <taxon>Ascomycota</taxon>
        <taxon>Pezizomycotina</taxon>
        <taxon>Sordariomycetes</taxon>
        <taxon>Sordariomycetidae</taxon>
        <taxon>Sordariales</taxon>
        <taxon>Sordariales incertae sedis</taxon>
        <taxon>Madurella</taxon>
    </lineage>
</organism>
<keyword evidence="9" id="KW-1185">Reference proteome</keyword>
<dbReference type="Proteomes" id="UP000078237">
    <property type="component" value="Unassembled WGS sequence"/>
</dbReference>
<dbReference type="EMBL" id="LCTW02000305">
    <property type="protein sequence ID" value="KXX74959.1"/>
    <property type="molecule type" value="Genomic_DNA"/>
</dbReference>
<feature type="domain" description="Nas2 N-terminal" evidence="7">
    <location>
        <begin position="29"/>
        <end position="106"/>
    </location>
</feature>
<dbReference type="PANTHER" id="PTHR12651:SF1">
    <property type="entry name" value="26S PROTEASOME NON-ATPASE REGULATORY SUBUNIT 9"/>
    <property type="match status" value="1"/>
</dbReference>
<evidence type="ECO:0000256" key="3">
    <source>
        <dbReference type="ARBA" id="ARBA00068021"/>
    </source>
</evidence>
<dbReference type="InterPro" id="IPR035269">
    <property type="entry name" value="PSMD9"/>
</dbReference>
<protein>
    <recommendedName>
        <fullName evidence="3">Probable 26S proteasome regulatory subunit p27</fullName>
    </recommendedName>
</protein>
<dbReference type="Gene3D" id="2.30.42.10">
    <property type="match status" value="1"/>
</dbReference>
<dbReference type="OrthoDB" id="72325at2759"/>
<reference evidence="8 9" key="1">
    <citation type="journal article" date="2016" name="Genome Announc.">
        <title>Genome Sequence of Madurella mycetomatis mm55, Isolated from a Human Mycetoma Case in Sudan.</title>
        <authorList>
            <person name="Smit S."/>
            <person name="Derks M.F."/>
            <person name="Bervoets S."/>
            <person name="Fahal A."/>
            <person name="van Leeuwen W."/>
            <person name="van Belkum A."/>
            <person name="van de Sande W.W."/>
        </authorList>
    </citation>
    <scope>NUCLEOTIDE SEQUENCE [LARGE SCALE GENOMIC DNA]</scope>
    <source>
        <strain evidence="9">mm55</strain>
    </source>
</reference>
<dbReference type="GO" id="GO:0070682">
    <property type="term" value="P:proteasome regulatory particle assembly"/>
    <property type="evidence" value="ECO:0007669"/>
    <property type="project" value="InterPro"/>
</dbReference>
<dbReference type="Pfam" id="PF17820">
    <property type="entry name" value="PDZ_6"/>
    <property type="match status" value="1"/>
</dbReference>
<evidence type="ECO:0000256" key="2">
    <source>
        <dbReference type="ARBA" id="ARBA00023186"/>
    </source>
</evidence>
<name>A0A175VUV5_9PEZI</name>
<dbReference type="AlphaFoldDB" id="A0A175VUV5"/>
<dbReference type="SUPFAM" id="SSF50156">
    <property type="entry name" value="PDZ domain-like"/>
    <property type="match status" value="1"/>
</dbReference>
<evidence type="ECO:0000259" key="6">
    <source>
        <dbReference type="Pfam" id="PF17820"/>
    </source>
</evidence>
<dbReference type="PANTHER" id="PTHR12651">
    <property type="entry name" value="26S PROTEASOME NON-ATPASE REGULATORY SUBUNIT 9"/>
    <property type="match status" value="1"/>
</dbReference>
<dbReference type="InterPro" id="IPR041489">
    <property type="entry name" value="PDZ_6"/>
</dbReference>
<dbReference type="VEuPathDB" id="FungiDB:MMYC01_207429"/>
<keyword evidence="2" id="KW-0143">Chaperone</keyword>
<gene>
    <name evidence="8" type="ORF">MMYC01_207429</name>
</gene>
<evidence type="ECO:0000256" key="1">
    <source>
        <dbReference type="ARBA" id="ARBA00005256"/>
    </source>
</evidence>
<evidence type="ECO:0000256" key="5">
    <source>
        <dbReference type="SAM" id="MobiDB-lite"/>
    </source>
</evidence>
<dbReference type="FunFam" id="2.30.42.10:FF:000107">
    <property type="entry name" value="26S proteasome non-ATPase regulatory subunit 9"/>
    <property type="match status" value="1"/>
</dbReference>
<feature type="region of interest" description="Disordered" evidence="5">
    <location>
        <begin position="1"/>
        <end position="20"/>
    </location>
</feature>
<dbReference type="STRING" id="100816.A0A175VUV5"/>